<dbReference type="Proteomes" id="UP000246702">
    <property type="component" value="Unassembled WGS sequence"/>
</dbReference>
<gene>
    <name evidence="2" type="ORF">BO94DRAFT_532025</name>
</gene>
<feature type="domain" description="AB hydrolase-1" evidence="1">
    <location>
        <begin position="2"/>
        <end position="161"/>
    </location>
</feature>
<dbReference type="STRING" id="1450535.A0A317X6V5"/>
<name>A0A317X6V5_9EURO</name>
<evidence type="ECO:0000313" key="3">
    <source>
        <dbReference type="Proteomes" id="UP000246702"/>
    </source>
</evidence>
<keyword evidence="3" id="KW-1185">Reference proteome</keyword>
<dbReference type="RefSeq" id="XP_025470826.1">
    <property type="nucleotide sequence ID" value="XM_025611031.1"/>
</dbReference>
<dbReference type="SUPFAM" id="SSF53474">
    <property type="entry name" value="alpha/beta-Hydrolases"/>
    <property type="match status" value="2"/>
</dbReference>
<dbReference type="AlphaFoldDB" id="A0A317X6V5"/>
<comment type="caution">
    <text evidence="2">The sequence shown here is derived from an EMBL/GenBank/DDBJ whole genome shotgun (WGS) entry which is preliminary data.</text>
</comment>
<dbReference type="InterPro" id="IPR029058">
    <property type="entry name" value="AB_hydrolase_fold"/>
</dbReference>
<proteinExistence type="predicted"/>
<reference evidence="2 3" key="1">
    <citation type="submission" date="2016-12" db="EMBL/GenBank/DDBJ databases">
        <title>The genomes of Aspergillus section Nigri reveals drivers in fungal speciation.</title>
        <authorList>
            <consortium name="DOE Joint Genome Institute"/>
            <person name="Vesth T.C."/>
            <person name="Nybo J."/>
            <person name="Theobald S."/>
            <person name="Brandl J."/>
            <person name="Frisvad J.C."/>
            <person name="Nielsen K.F."/>
            <person name="Lyhne E.K."/>
            <person name="Kogle M.E."/>
            <person name="Kuo A."/>
            <person name="Riley R."/>
            <person name="Clum A."/>
            <person name="Nolan M."/>
            <person name="Lipzen A."/>
            <person name="Salamov A."/>
            <person name="Henrissat B."/>
            <person name="Wiebenga A."/>
            <person name="De Vries R.P."/>
            <person name="Grigoriev I.V."/>
            <person name="Mortensen U.H."/>
            <person name="Andersen M.R."/>
            <person name="Baker S.E."/>
        </authorList>
    </citation>
    <scope>NUCLEOTIDE SEQUENCE [LARGE SCALE GENOMIC DNA]</scope>
    <source>
        <strain evidence="2 3">CBS 115572</strain>
    </source>
</reference>
<dbReference type="GeneID" id="37113174"/>
<dbReference type="Pfam" id="PF12697">
    <property type="entry name" value="Abhydrolase_6"/>
    <property type="match status" value="1"/>
</dbReference>
<dbReference type="InterPro" id="IPR000073">
    <property type="entry name" value="AB_hydrolase_1"/>
</dbReference>
<organism evidence="2 3">
    <name type="scientific">Aspergillus sclerotioniger CBS 115572</name>
    <dbReference type="NCBI Taxonomy" id="1450535"/>
    <lineage>
        <taxon>Eukaryota</taxon>
        <taxon>Fungi</taxon>
        <taxon>Dikarya</taxon>
        <taxon>Ascomycota</taxon>
        <taxon>Pezizomycotina</taxon>
        <taxon>Eurotiomycetes</taxon>
        <taxon>Eurotiomycetidae</taxon>
        <taxon>Eurotiales</taxon>
        <taxon>Aspergillaceae</taxon>
        <taxon>Aspergillus</taxon>
        <taxon>Aspergillus subgen. Circumdati</taxon>
    </lineage>
</organism>
<sequence>MPRPLVGIGHSYGGNIITNLAYIHPRLFTTVLLLDPVIQTSLPPMGFGTDPTGTINFSLWRQDVWPNRAAAAQAHRTLTKSWDPRCAERMIKYAFRDLPTPLHPGVHAANDTTTNQVDSPVTLTTTKYHDVIAQIRQNFSSRIVEGRMEIDRTTHADLDTEVVSTPMYRPEAPSTYYRLPTLRPSCLWVLGAKTYLRLDEMREGIRTCGCGVGGSGGVAQARVKEVIMSGLGHLFPFQDVGRSAETCAAWLETEMERYRVAEKEWKEKRQLMSKRDHLVLTDEWFKVLRPPRQSQSKKMKL</sequence>
<evidence type="ECO:0000313" key="2">
    <source>
        <dbReference type="EMBL" id="PWY94065.1"/>
    </source>
</evidence>
<dbReference type="Gene3D" id="3.40.50.1820">
    <property type="entry name" value="alpha/beta hydrolase"/>
    <property type="match status" value="1"/>
</dbReference>
<evidence type="ECO:0000259" key="1">
    <source>
        <dbReference type="Pfam" id="PF12697"/>
    </source>
</evidence>
<dbReference type="OrthoDB" id="94039at2759"/>
<accession>A0A317X6V5</accession>
<dbReference type="EMBL" id="MSFK01000005">
    <property type="protein sequence ID" value="PWY94065.1"/>
    <property type="molecule type" value="Genomic_DNA"/>
</dbReference>
<protein>
    <recommendedName>
        <fullName evidence="1">AB hydrolase-1 domain-containing protein</fullName>
    </recommendedName>
</protein>